<dbReference type="Proteomes" id="UP001221413">
    <property type="component" value="Unassembled WGS sequence"/>
</dbReference>
<proteinExistence type="predicted"/>
<protein>
    <submittedName>
        <fullName evidence="3">Uncharacterized protein</fullName>
    </submittedName>
</protein>
<evidence type="ECO:0000313" key="4">
    <source>
        <dbReference type="Proteomes" id="UP001221413"/>
    </source>
</evidence>
<keyword evidence="2" id="KW-1133">Transmembrane helix</keyword>
<dbReference type="AlphaFoldDB" id="A0AAD6J267"/>
<keyword evidence="2" id="KW-0812">Transmembrane</keyword>
<evidence type="ECO:0000256" key="1">
    <source>
        <dbReference type="SAM" id="MobiDB-lite"/>
    </source>
</evidence>
<evidence type="ECO:0000313" key="3">
    <source>
        <dbReference type="EMBL" id="KAJ6262970.1"/>
    </source>
</evidence>
<sequence>MLQTLLTAADTFVSVGLIFVAFAALFTLAPESRSSGPARTPPPAPAPALAAQSPSTAVSATAARLAMSFARDKRFVLTNGAIALRKTTMSPSPVVAGLKPPWGRRQLVGVSAASDAVRTSRSGGCSADGSSRQISSARSEPPLAVGAAGPSEGSLSRCGADAASLRFAWDPAVRFRGAAGGSEGGSAASSAEARVQRYLADVSVGQRAAWWRDRARRRAAAASSGRHSRIPMLVRS</sequence>
<feature type="region of interest" description="Disordered" evidence="1">
    <location>
        <begin position="113"/>
        <end position="155"/>
    </location>
</feature>
<comment type="caution">
    <text evidence="3">The sequence shown here is derived from an EMBL/GenBank/DDBJ whole genome shotgun (WGS) entry which is preliminary data.</text>
</comment>
<reference evidence="3" key="1">
    <citation type="submission" date="2023-01" db="EMBL/GenBank/DDBJ databases">
        <title>The chitinases involved in constricting ring structure development in the nematode-trapping fungus Drechslerella dactyloides.</title>
        <authorList>
            <person name="Wang R."/>
            <person name="Zhang L."/>
            <person name="Tang P."/>
            <person name="Li S."/>
            <person name="Liang L."/>
        </authorList>
    </citation>
    <scope>NUCLEOTIDE SEQUENCE</scope>
    <source>
        <strain evidence="3">YMF1.00031</strain>
    </source>
</reference>
<keyword evidence="4" id="KW-1185">Reference proteome</keyword>
<organism evidence="3 4">
    <name type="scientific">Drechslerella dactyloides</name>
    <name type="common">Nematode-trapping fungus</name>
    <name type="synonym">Arthrobotrys dactyloides</name>
    <dbReference type="NCBI Taxonomy" id="74499"/>
    <lineage>
        <taxon>Eukaryota</taxon>
        <taxon>Fungi</taxon>
        <taxon>Dikarya</taxon>
        <taxon>Ascomycota</taxon>
        <taxon>Pezizomycotina</taxon>
        <taxon>Orbiliomycetes</taxon>
        <taxon>Orbiliales</taxon>
        <taxon>Orbiliaceae</taxon>
        <taxon>Drechslerella</taxon>
    </lineage>
</organism>
<accession>A0AAD6J267</accession>
<feature type="transmembrane region" description="Helical" evidence="2">
    <location>
        <begin position="12"/>
        <end position="29"/>
    </location>
</feature>
<evidence type="ECO:0000256" key="2">
    <source>
        <dbReference type="SAM" id="Phobius"/>
    </source>
</evidence>
<feature type="compositionally biased region" description="Polar residues" evidence="1">
    <location>
        <begin position="117"/>
        <end position="138"/>
    </location>
</feature>
<name>A0AAD6J267_DREDA</name>
<gene>
    <name evidence="3" type="ORF">Dda_1528</name>
</gene>
<feature type="region of interest" description="Disordered" evidence="1">
    <location>
        <begin position="33"/>
        <end position="52"/>
    </location>
</feature>
<dbReference type="EMBL" id="JAQGDS010000002">
    <property type="protein sequence ID" value="KAJ6262970.1"/>
    <property type="molecule type" value="Genomic_DNA"/>
</dbReference>
<keyword evidence="2" id="KW-0472">Membrane</keyword>